<dbReference type="HOGENOM" id="CLU_057403_0_0_11"/>
<dbReference type="STRING" id="446468.Ndas_1747"/>
<dbReference type="CDD" id="cd02440">
    <property type="entry name" value="AdoMet_MTases"/>
    <property type="match status" value="1"/>
</dbReference>
<keyword evidence="1" id="KW-0808">Transferase</keyword>
<dbReference type="GO" id="GO:0032259">
    <property type="term" value="P:methylation"/>
    <property type="evidence" value="ECO:0007669"/>
    <property type="project" value="UniProtKB-KW"/>
</dbReference>
<dbReference type="eggNOG" id="COG4976">
    <property type="taxonomic scope" value="Bacteria"/>
</dbReference>
<dbReference type="Pfam" id="PF13489">
    <property type="entry name" value="Methyltransf_23"/>
    <property type="match status" value="1"/>
</dbReference>
<dbReference type="Proteomes" id="UP000002219">
    <property type="component" value="Chromosome 1"/>
</dbReference>
<dbReference type="PANTHER" id="PTHR45445:SF2">
    <property type="entry name" value="METHYLTRANSFERASE TYPE 11 DOMAIN-CONTAINING PROTEIN"/>
    <property type="match status" value="1"/>
</dbReference>
<dbReference type="AlphaFoldDB" id="D7B5A8"/>
<proteinExistence type="predicted"/>
<dbReference type="InterPro" id="IPR029063">
    <property type="entry name" value="SAM-dependent_MTases_sf"/>
</dbReference>
<dbReference type="OrthoDB" id="9768004at2"/>
<dbReference type="PANTHER" id="PTHR45445">
    <property type="match status" value="1"/>
</dbReference>
<dbReference type="GO" id="GO:0008168">
    <property type="term" value="F:methyltransferase activity"/>
    <property type="evidence" value="ECO:0007669"/>
    <property type="project" value="UniProtKB-KW"/>
</dbReference>
<protein>
    <submittedName>
        <fullName evidence="1">Methyltransferase type 11</fullName>
    </submittedName>
</protein>
<dbReference type="KEGG" id="nda:Ndas_1747"/>
<evidence type="ECO:0000313" key="2">
    <source>
        <dbReference type="Proteomes" id="UP000002219"/>
    </source>
</evidence>
<name>D7B5A8_NOCDD</name>
<dbReference type="Gene3D" id="3.40.50.150">
    <property type="entry name" value="Vaccinia Virus protein VP39"/>
    <property type="match status" value="1"/>
</dbReference>
<keyword evidence="1" id="KW-0489">Methyltransferase</keyword>
<dbReference type="SUPFAM" id="SSF53335">
    <property type="entry name" value="S-adenosyl-L-methionine-dependent methyltransferases"/>
    <property type="match status" value="1"/>
</dbReference>
<sequence>MDNGEWDLKTLPTLVKGDELLLDDSLEDVYEASRDISKYLLMHYGSLEDVFGERDHPLAMAHGYPQRLSRVLQLAASRTETRVLRALDVGCSVGGVSHALSGWVEEQVLGLDVSARSIDVASSLTLHGGGTFGVIQQGPFSQEVTFRVRDESERCEVGFQVGDACDLDGLGSFDVVVLSNVLDRVPDPGGCLDQFLTEGGPLNSGGLLAVACPWSWYPEFSKPEKWFGSPDGSMSSEDHLKERLKAGFSLVHEGDEPAVLRQNPREYDYFNAHVTVWKKF</sequence>
<organism evidence="1 2">
    <name type="scientific">Nocardiopsis dassonvillei (strain ATCC 23218 / DSM 43111 / CIP 107115 / JCM 7437 / KCTC 9190 / NBRC 14626 / NCTC 10488 / NRRL B-5397 / IMRU 509)</name>
    <name type="common">Actinomadura dassonvillei</name>
    <dbReference type="NCBI Taxonomy" id="446468"/>
    <lineage>
        <taxon>Bacteria</taxon>
        <taxon>Bacillati</taxon>
        <taxon>Actinomycetota</taxon>
        <taxon>Actinomycetes</taxon>
        <taxon>Streptosporangiales</taxon>
        <taxon>Nocardiopsidaceae</taxon>
        <taxon>Nocardiopsis</taxon>
    </lineage>
</organism>
<reference evidence="1 2" key="1">
    <citation type="journal article" date="2010" name="Stand. Genomic Sci.">
        <title>Complete genome sequence of Nocardiopsis dassonvillei type strain (IMRU 509).</title>
        <authorList>
            <person name="Sun H."/>
            <person name="Lapidus A."/>
            <person name="Nolan M."/>
            <person name="Lucas S."/>
            <person name="Del Rio T.G."/>
            <person name="Tice H."/>
            <person name="Cheng J.F."/>
            <person name="Tapia R."/>
            <person name="Han C."/>
            <person name="Goodwin L."/>
            <person name="Pitluck S."/>
            <person name="Pagani I."/>
            <person name="Ivanova N."/>
            <person name="Mavromatis K."/>
            <person name="Mikhailova N."/>
            <person name="Pati A."/>
            <person name="Chen A."/>
            <person name="Palaniappan K."/>
            <person name="Land M."/>
            <person name="Hauser L."/>
            <person name="Chang Y.J."/>
            <person name="Jeffries C.D."/>
            <person name="Djao O.D."/>
            <person name="Rohde M."/>
            <person name="Sikorski J."/>
            <person name="Goker M."/>
            <person name="Woyke T."/>
            <person name="Bristow J."/>
            <person name="Eisen J.A."/>
            <person name="Markowitz V."/>
            <person name="Hugenholtz P."/>
            <person name="Kyrpides N.C."/>
            <person name="Klenk H.P."/>
        </authorList>
    </citation>
    <scope>NUCLEOTIDE SEQUENCE [LARGE SCALE GENOMIC DNA]</scope>
    <source>
        <strain evidence="2">ATCC 23218 / DSM 43111 / CIP 107115 / JCM 7437 / KCTC 9190 / NBRC 14626 / NCTC 10488 / NRRL B-5397 / IMRU 509</strain>
    </source>
</reference>
<dbReference type="EMBL" id="CP002040">
    <property type="protein sequence ID" value="ADH67175.1"/>
    <property type="molecule type" value="Genomic_DNA"/>
</dbReference>
<evidence type="ECO:0000313" key="1">
    <source>
        <dbReference type="EMBL" id="ADH67175.1"/>
    </source>
</evidence>
<accession>D7B5A8</accession>
<keyword evidence="2" id="KW-1185">Reference proteome</keyword>
<gene>
    <name evidence="1" type="ordered locus">Ndas_1747</name>
</gene>